<keyword evidence="2" id="KW-1185">Reference proteome</keyword>
<dbReference type="Proteomes" id="UP001634007">
    <property type="component" value="Unassembled WGS sequence"/>
</dbReference>
<comment type="caution">
    <text evidence="1">The sequence shown here is derived from an EMBL/GenBank/DDBJ whole genome shotgun (WGS) entry which is preliminary data.</text>
</comment>
<protein>
    <submittedName>
        <fullName evidence="1">Uncharacterized protein</fullName>
    </submittedName>
</protein>
<name>A0ABD3JYN1_EUCGL</name>
<dbReference type="AlphaFoldDB" id="A0ABD3JYN1"/>
<dbReference type="EMBL" id="JBJKBG010000007">
    <property type="protein sequence ID" value="KAL3731712.1"/>
    <property type="molecule type" value="Genomic_DNA"/>
</dbReference>
<organism evidence="1 2">
    <name type="scientific">Eucalyptus globulus</name>
    <name type="common">Tasmanian blue gum</name>
    <dbReference type="NCBI Taxonomy" id="34317"/>
    <lineage>
        <taxon>Eukaryota</taxon>
        <taxon>Viridiplantae</taxon>
        <taxon>Streptophyta</taxon>
        <taxon>Embryophyta</taxon>
        <taxon>Tracheophyta</taxon>
        <taxon>Spermatophyta</taxon>
        <taxon>Magnoliopsida</taxon>
        <taxon>eudicotyledons</taxon>
        <taxon>Gunneridae</taxon>
        <taxon>Pentapetalae</taxon>
        <taxon>rosids</taxon>
        <taxon>malvids</taxon>
        <taxon>Myrtales</taxon>
        <taxon>Myrtaceae</taxon>
        <taxon>Myrtoideae</taxon>
        <taxon>Eucalypteae</taxon>
        <taxon>Eucalyptus</taxon>
    </lineage>
</organism>
<sequence>MTTAGPKIARIRRRPAILWVDVGTVTFTIVPVTSLKFCCHIKWLVNAFTVHKQPFHEGKYATPLAIAGVADISFLAKNFGLNPKSRAVNGLIDISSQGLLALLNSPPRFGRYIIYFDS</sequence>
<proteinExistence type="predicted"/>
<evidence type="ECO:0000313" key="2">
    <source>
        <dbReference type="Proteomes" id="UP001634007"/>
    </source>
</evidence>
<reference evidence="1 2" key="1">
    <citation type="submission" date="2024-11" db="EMBL/GenBank/DDBJ databases">
        <title>Chromosome-level genome assembly of Eucalyptus globulus Labill. provides insights into its genome evolution.</title>
        <authorList>
            <person name="Li X."/>
        </authorList>
    </citation>
    <scope>NUCLEOTIDE SEQUENCE [LARGE SCALE GENOMIC DNA]</scope>
    <source>
        <strain evidence="1">CL2024</strain>
        <tissue evidence="1">Fresh tender leaves</tissue>
    </source>
</reference>
<accession>A0ABD3JYN1</accession>
<gene>
    <name evidence="1" type="ORF">ACJRO7_028573</name>
</gene>
<evidence type="ECO:0000313" key="1">
    <source>
        <dbReference type="EMBL" id="KAL3731712.1"/>
    </source>
</evidence>